<accession>A0ABP3E0N8</accession>
<keyword evidence="1" id="KW-0472">Membrane</keyword>
<evidence type="ECO:0000256" key="1">
    <source>
        <dbReference type="SAM" id="Phobius"/>
    </source>
</evidence>
<protein>
    <submittedName>
        <fullName evidence="3">Substrate-binding and VWA domain-containing protein</fullName>
    </submittedName>
</protein>
<dbReference type="EMBL" id="BAAAGX010000014">
    <property type="protein sequence ID" value="GAA0245667.1"/>
    <property type="molecule type" value="Genomic_DNA"/>
</dbReference>
<feature type="transmembrane region" description="Helical" evidence="1">
    <location>
        <begin position="32"/>
        <end position="56"/>
    </location>
</feature>
<dbReference type="SUPFAM" id="SSF53300">
    <property type="entry name" value="vWA-like"/>
    <property type="match status" value="1"/>
</dbReference>
<dbReference type="Pfam" id="PF13531">
    <property type="entry name" value="SBP_bac_11"/>
    <property type="match status" value="1"/>
</dbReference>
<dbReference type="Proteomes" id="UP001500967">
    <property type="component" value="Unassembled WGS sequence"/>
</dbReference>
<keyword evidence="1" id="KW-1133">Transmembrane helix</keyword>
<evidence type="ECO:0000259" key="2">
    <source>
        <dbReference type="PROSITE" id="PS50234"/>
    </source>
</evidence>
<sequence>MATGRFRRLQASRRQELEAEAASQTPPRSGRVAPWMVAGVVAVLVFGAVTAGYVVAARGGCDGTPTTLSVVVSPDQVGVVRELASTWQDGKPSVDGRCARIEVTGGASREVAAALSPDQEPGGQDEIARPDVWIPESDSWVLSAARRQDVAAMVSGQRTSVATSPVVMAVPRPMAEALGWPAEQVSWSDFVGMHFLKKTWKDYGHPEWGAIRLGMTEPTTSTAGLLSLVPISDRDGDDTISLDEAKSLLVFSRSVTDRQADSGPFYQALRGAGDATAAMKTISAFPSLEHDLATYNAGRPPVKLVPLYPVEGTVFADYPYTILNASWVDSFRRQVALEFQDFLQTSTAQRIYGDAGYRAPDKSTRYAEAKLGELGFSDQVGAVARTVGSADTVDRTIVYWTALERTTTFLAVVDTSGSMVEPLGDKTRMQVVQEAAIKAISLFDDDSHVGLWQFSTNLIGNQDWRQVMPLTRAGSTDKATGKPFREVGIQKVLGLRPGGNTGLYDTVLAAYKYMQTNWQPRQLNLVVVLTDGRNQDASGISRAALLNQLRSSRQPDRPVQVITLGLGDSVDESELREISNATGGKSYKAKDADDLERLWLATILGESPPK</sequence>
<dbReference type="InterPro" id="IPR036465">
    <property type="entry name" value="vWFA_dom_sf"/>
</dbReference>
<dbReference type="RefSeq" id="WP_344649784.1">
    <property type="nucleotide sequence ID" value="NZ_BAAAGX010000014.1"/>
</dbReference>
<dbReference type="Gene3D" id="3.40.50.410">
    <property type="entry name" value="von Willebrand factor, type A domain"/>
    <property type="match status" value="1"/>
</dbReference>
<proteinExistence type="predicted"/>
<keyword evidence="1" id="KW-0812">Transmembrane</keyword>
<organism evidence="3 4">
    <name type="scientific">Cryptosporangium japonicum</name>
    <dbReference type="NCBI Taxonomy" id="80872"/>
    <lineage>
        <taxon>Bacteria</taxon>
        <taxon>Bacillati</taxon>
        <taxon>Actinomycetota</taxon>
        <taxon>Actinomycetes</taxon>
        <taxon>Cryptosporangiales</taxon>
        <taxon>Cryptosporangiaceae</taxon>
        <taxon>Cryptosporangium</taxon>
    </lineage>
</organism>
<gene>
    <name evidence="3" type="ORF">GCM10009539_33780</name>
</gene>
<evidence type="ECO:0000313" key="3">
    <source>
        <dbReference type="EMBL" id="GAA0245667.1"/>
    </source>
</evidence>
<comment type="caution">
    <text evidence="3">The sequence shown here is derived from an EMBL/GenBank/DDBJ whole genome shotgun (WGS) entry which is preliminary data.</text>
</comment>
<feature type="domain" description="VWFA" evidence="2">
    <location>
        <begin position="408"/>
        <end position="603"/>
    </location>
</feature>
<name>A0ABP3E0N8_9ACTN</name>
<dbReference type="SUPFAM" id="SSF53850">
    <property type="entry name" value="Periplasmic binding protein-like II"/>
    <property type="match status" value="1"/>
</dbReference>
<dbReference type="SMART" id="SM00327">
    <property type="entry name" value="VWA"/>
    <property type="match status" value="1"/>
</dbReference>
<keyword evidence="4" id="KW-1185">Reference proteome</keyword>
<dbReference type="PROSITE" id="PS50234">
    <property type="entry name" value="VWFA"/>
    <property type="match status" value="1"/>
</dbReference>
<dbReference type="Pfam" id="PF00092">
    <property type="entry name" value="VWA"/>
    <property type="match status" value="1"/>
</dbReference>
<reference evidence="4" key="1">
    <citation type="journal article" date="2019" name="Int. J. Syst. Evol. Microbiol.">
        <title>The Global Catalogue of Microorganisms (GCM) 10K type strain sequencing project: providing services to taxonomists for standard genome sequencing and annotation.</title>
        <authorList>
            <consortium name="The Broad Institute Genomics Platform"/>
            <consortium name="The Broad Institute Genome Sequencing Center for Infectious Disease"/>
            <person name="Wu L."/>
            <person name="Ma J."/>
        </authorList>
    </citation>
    <scope>NUCLEOTIDE SEQUENCE [LARGE SCALE GENOMIC DNA]</scope>
    <source>
        <strain evidence="4">JCM 10425</strain>
    </source>
</reference>
<dbReference type="InterPro" id="IPR002035">
    <property type="entry name" value="VWF_A"/>
</dbReference>
<evidence type="ECO:0000313" key="4">
    <source>
        <dbReference type="Proteomes" id="UP001500967"/>
    </source>
</evidence>